<dbReference type="AlphaFoldDB" id="A0A813TZ54"/>
<feature type="transmembrane region" description="Helical" evidence="10">
    <location>
        <begin position="666"/>
        <end position="686"/>
    </location>
</feature>
<evidence type="ECO:0000256" key="2">
    <source>
        <dbReference type="ARBA" id="ARBA00007329"/>
    </source>
</evidence>
<evidence type="ECO:0000256" key="4">
    <source>
        <dbReference type="ARBA" id="ARBA00022692"/>
    </source>
</evidence>
<feature type="transmembrane region" description="Helical" evidence="10">
    <location>
        <begin position="378"/>
        <end position="396"/>
    </location>
</feature>
<keyword evidence="7" id="KW-0325">Glycoprotein</keyword>
<feature type="transmembrane region" description="Helical" evidence="10">
    <location>
        <begin position="271"/>
        <end position="290"/>
    </location>
</feature>
<reference evidence="11" key="1">
    <citation type="submission" date="2021-02" db="EMBL/GenBank/DDBJ databases">
        <authorList>
            <person name="Nowell W R."/>
        </authorList>
    </citation>
    <scope>NUCLEOTIDE SEQUENCE</scope>
    <source>
        <strain evidence="11">Ploen Becks lab</strain>
    </source>
</reference>
<evidence type="ECO:0000256" key="6">
    <source>
        <dbReference type="ARBA" id="ARBA00023136"/>
    </source>
</evidence>
<feature type="transmembrane region" description="Helical" evidence="10">
    <location>
        <begin position="506"/>
        <end position="530"/>
    </location>
</feature>
<keyword evidence="4 10" id="KW-0812">Transmembrane</keyword>
<feature type="region of interest" description="Disordered" evidence="9">
    <location>
        <begin position="581"/>
        <end position="620"/>
    </location>
</feature>
<name>A0A813TZ54_9BILA</name>
<evidence type="ECO:0000256" key="10">
    <source>
        <dbReference type="SAM" id="Phobius"/>
    </source>
</evidence>
<proteinExistence type="inferred from homology"/>
<organism evidence="11 12">
    <name type="scientific">Brachionus calyciflorus</name>
    <dbReference type="NCBI Taxonomy" id="104777"/>
    <lineage>
        <taxon>Eukaryota</taxon>
        <taxon>Metazoa</taxon>
        <taxon>Spiralia</taxon>
        <taxon>Gnathifera</taxon>
        <taxon>Rotifera</taxon>
        <taxon>Eurotatoria</taxon>
        <taxon>Monogononta</taxon>
        <taxon>Pseudotrocha</taxon>
        <taxon>Ploima</taxon>
        <taxon>Brachionidae</taxon>
        <taxon>Brachionus</taxon>
    </lineage>
</organism>
<feature type="region of interest" description="Disordered" evidence="9">
    <location>
        <begin position="1021"/>
        <end position="1063"/>
    </location>
</feature>
<keyword evidence="6 10" id="KW-0472">Membrane</keyword>
<evidence type="ECO:0000256" key="7">
    <source>
        <dbReference type="ARBA" id="ARBA00023180"/>
    </source>
</evidence>
<feature type="transmembrane region" description="Helical" evidence="10">
    <location>
        <begin position="455"/>
        <end position="475"/>
    </location>
</feature>
<keyword evidence="8" id="KW-0539">Nucleus</keyword>
<feature type="compositionally biased region" description="Low complexity" evidence="9">
    <location>
        <begin position="604"/>
        <end position="620"/>
    </location>
</feature>
<evidence type="ECO:0000256" key="8">
    <source>
        <dbReference type="ARBA" id="ARBA00023242"/>
    </source>
</evidence>
<dbReference type="InterPro" id="IPR029713">
    <property type="entry name" value="TMEM168"/>
</dbReference>
<feature type="transmembrane region" description="Helical" evidence="10">
    <location>
        <begin position="352"/>
        <end position="372"/>
    </location>
</feature>
<gene>
    <name evidence="11" type="ORF">OXX778_LOCUS7223</name>
</gene>
<evidence type="ECO:0000256" key="5">
    <source>
        <dbReference type="ARBA" id="ARBA00022989"/>
    </source>
</evidence>
<feature type="compositionally biased region" description="Acidic residues" evidence="9">
    <location>
        <begin position="1027"/>
        <end position="1052"/>
    </location>
</feature>
<keyword evidence="12" id="KW-1185">Reference proteome</keyword>
<evidence type="ECO:0000256" key="3">
    <source>
        <dbReference type="ARBA" id="ARBA00014572"/>
    </source>
</evidence>
<feature type="transmembrane region" description="Helical" evidence="10">
    <location>
        <begin position="81"/>
        <end position="105"/>
    </location>
</feature>
<comment type="similarity">
    <text evidence="2">Belongs to the TMEM168 family.</text>
</comment>
<comment type="caution">
    <text evidence="11">The sequence shown here is derived from an EMBL/GenBank/DDBJ whole genome shotgun (WGS) entry which is preliminary data.</text>
</comment>
<feature type="transmembrane region" description="Helical" evidence="10">
    <location>
        <begin position="149"/>
        <end position="170"/>
    </location>
</feature>
<sequence>MPNHLMGTDNELINNDQNLWSISTANFDIENETKKKTENFDQDNLNNTTTKTQSNNAIDTVYSIFERLGHFLHINLLLNKYTVILSILSYLADLLLFVSLNLYLFSNKTFLYDLKSFESNTTFNNTLWNNNSDVIIETSDSTKTIKQSYLTLQILVIFVFFICFILSYLIKLQFKYHHWAISLYDYNIGAVNQQQHQQIDRDGADSLASTTTASQFSSSKNKKLKSLIKRLLNRLFTKIASIMLNCMYGYQFCQNCFIEEPRQLVQEKYNIFVHFFILFSVLVRCLIYLCHKKNSMNYINNLKKLQDKALYDPKSTLNKNYYFNYYTYLIKYSQKHYNQLKQHQNNQNTFRIFQLDDLFLFIGYLLGLFHLFKFAKSIELLFLFAPLLLTLILFRVKSILSATINLTCVLLSIVLISNWNSFNSIQQIGSYIIQNKTDFGFIRSVNFDYSNQTSIINILSYNILTFAGFLLTFYFKSSISIYYCSLNSLERWNISFLCRLNIWRKLTIYTSFLIYILFVLSCAITLCIRFKKWSFLILPLFLLMALVWSSFQLLHIINLSHLMNKITDCFLLLNEATSTNSFENSSNISKKSKNFNRDSTLTQSSSSNNNNNSNNNNKSNKFSKYISRFLNYDRLNFNNVYDSSNNINVPIHRILGYKGVRHLGSISYRICLYCFAQTLLLAPFAYNTNSPLTIGLYLITLSINFIWLSLLYLFPKSATGTCIAYALVAPPLILNIYNAGTLSSNPTLTSKKTKTNSSSGSSYYTTSSSSGTTNINSLMYLPFNYQQALTQRCNYIVNKIQTFLQFYLIENFGCDYAQTGLNKETLVMKIKTYFSKRSNDGAYYNTYIFYYCGPTSTLTDSLSFIDGNELSIEEIIDFWKEIHCGEEDTSSKKSRLILVLDAENTTKSLQFVKSKINDPNVYVALQTVKYNYNSSKFAKNSKCSETKLILNEKKHKIKTMAPGSPQVISENFFDSYLNIGKFTLDWIKSNCNSFNTPNEDVDNLNRIEDYVLHNEFDEEREILNDGESGEEEEEGEDEDEENEEYDEDDDSINYENNKDTKKKKHLNSSSSFFYEAKCAFSRFWHEYTFESSESTLANDLSQFWKMYYPYVVCRPILNLINCRLFYIKLNFIKKILFYLRRLKNKIIRVHEYDTGHGFKLFNS</sequence>
<dbReference type="PANTHER" id="PTHR14437">
    <property type="entry name" value="TRANSMEMBRANE PROTEIN 168"/>
    <property type="match status" value="1"/>
</dbReference>
<comment type="subcellular location">
    <subcellularLocation>
        <location evidence="1">Nucleus membrane</location>
        <topology evidence="1">Multi-pass membrane protein</topology>
    </subcellularLocation>
</comment>
<feature type="transmembrane region" description="Helical" evidence="10">
    <location>
        <begin position="722"/>
        <end position="740"/>
    </location>
</feature>
<dbReference type="GO" id="GO:0031965">
    <property type="term" value="C:nuclear membrane"/>
    <property type="evidence" value="ECO:0007669"/>
    <property type="project" value="UniProtKB-SubCell"/>
</dbReference>
<feature type="region of interest" description="Disordered" evidence="9">
    <location>
        <begin position="749"/>
        <end position="770"/>
    </location>
</feature>
<protein>
    <recommendedName>
        <fullName evidence="3">Transmembrane protein 168</fullName>
    </recommendedName>
</protein>
<feature type="transmembrane region" description="Helical" evidence="10">
    <location>
        <begin position="536"/>
        <end position="557"/>
    </location>
</feature>
<dbReference type="Proteomes" id="UP000663879">
    <property type="component" value="Unassembled WGS sequence"/>
</dbReference>
<evidence type="ECO:0000313" key="12">
    <source>
        <dbReference type="Proteomes" id="UP000663879"/>
    </source>
</evidence>
<feature type="transmembrane region" description="Helical" evidence="10">
    <location>
        <begin position="403"/>
        <end position="422"/>
    </location>
</feature>
<evidence type="ECO:0000256" key="9">
    <source>
        <dbReference type="SAM" id="MobiDB-lite"/>
    </source>
</evidence>
<evidence type="ECO:0000313" key="11">
    <source>
        <dbReference type="EMBL" id="CAF0816190.1"/>
    </source>
</evidence>
<evidence type="ECO:0000256" key="1">
    <source>
        <dbReference type="ARBA" id="ARBA00004232"/>
    </source>
</evidence>
<keyword evidence="5 10" id="KW-1133">Transmembrane helix</keyword>
<dbReference type="EMBL" id="CAJNOC010000910">
    <property type="protein sequence ID" value="CAF0816190.1"/>
    <property type="molecule type" value="Genomic_DNA"/>
</dbReference>
<accession>A0A813TZ54</accession>
<dbReference type="OrthoDB" id="5967342at2759"/>
<dbReference type="PANTHER" id="PTHR14437:SF2">
    <property type="entry name" value="TRANSMEMBRANE PROTEIN 168"/>
    <property type="match status" value="1"/>
</dbReference>
<feature type="transmembrane region" description="Helical" evidence="10">
    <location>
        <begin position="692"/>
        <end position="715"/>
    </location>
</feature>